<feature type="domain" description="EF-hand" evidence="8">
    <location>
        <begin position="613"/>
        <end position="648"/>
    </location>
</feature>
<dbReference type="Gene3D" id="1.10.238.10">
    <property type="entry name" value="EF-hand"/>
    <property type="match status" value="5"/>
</dbReference>
<dbReference type="EMBL" id="CAJNDS010000564">
    <property type="protein sequence ID" value="CAE7218674.1"/>
    <property type="molecule type" value="Genomic_DNA"/>
</dbReference>
<feature type="region of interest" description="Disordered" evidence="7">
    <location>
        <begin position="16"/>
        <end position="41"/>
    </location>
</feature>
<keyword evidence="6" id="KW-0007">Acetylation</keyword>
<keyword evidence="10" id="KW-1185">Reference proteome</keyword>
<dbReference type="SMART" id="SM00054">
    <property type="entry name" value="EFh"/>
    <property type="match status" value="7"/>
</dbReference>
<dbReference type="Pfam" id="PF13499">
    <property type="entry name" value="EF-hand_7"/>
    <property type="match status" value="1"/>
</dbReference>
<dbReference type="PROSITE" id="PS50222">
    <property type="entry name" value="EF_HAND_2"/>
    <property type="match status" value="6"/>
</dbReference>
<accession>A0A812K7Y7</accession>
<sequence>SLRCWWSLTDLKIAEEAEDGSSDASSSFGEPEGGPVHASLQSIQMRRKSIEAMLARRRNSNRKGVPNASDEDAARAKEAESAPARITLKHARARGDGIYAGSDSDLQDPDLIEILTPPNEQEVLMRMGDSHDSSEGFTDKDTERLRKAFVLHRQAFSPEIHTDDLEQILDYLGYLKIPEADIQAMVSEITRYSTMEFEEFMSFMTRARATVLHKVREKFLLFDADNSGELSSDELEDVLKSLGITPSRTTIAGALAVVDEDGSGSLDFEEFVQLLLIYRKTEGFSETEVLKLHRIFSRFAETTPSTSGRTMLPYDRSNKALIEMFGSQAAQLASRLGSAMPRPSSEGEEGKKLTKKMEGMTFREFLIWARRLREIEVQWYKQEFARADVDQGGFLDEEEIRLVLECLGYTPLRAVIMDMIEAVGPQKRGMLDFDEFVQMMELFRSSNGFMRHEVREFKQSFDMFDTDRAGEVDVIQVGGILRSLGFVTELAEVQVLLKTVDWNGSNSLDFSEFLRLMRMHREQELLRIKDTFDKYADTYVAEDGAVKVTVEPGDVRTMLQLLGFSDNFVTSTTGVFRALLRDALDYDAMVLLCDSCRRMNMEKMRKQAGFSDEAVDKFQKLFRALDSDDSGEIAQNELVAFCRERGLSLQTKKDQQQLLNFINEARTTALQAGVPRHLCGTEGSAAVTLWVFIHLQRILQTHQDKERASHLRGTGPSSFSQAEVDELSAIFSRGLTAERGSPTSDPKATLSVNGLWTILLQLGVKLTPIEKEEVKVKLFMDCGNTLDLAAFLKVDRTKTKSVTVVGGNVAFQQAGTQTKVKVCGREFHSVAVQRALRYCVERSRIPLLGLLRATYTPMAEAMGSCEAAEADVCWITVLSDTDLVRNDLCFLVLTSVILLPVNGTCQMARIAFFSADFVLRVLEAVSPSKLSADPEERSYVIAALERVLVDFDHKSLDAWRRLAVSTAASACLQADALKDEMKLAADAQQLVADVAAELLPRAMAASRFLAKAALRLEAFSTYLLAQAAVDSGRSFPEVDLEEVRSEFDDLLMDYYKMVVREHDELAFNIIPSFQASALQRLVRVKTTSPVNLLVLNLGQTAKVGFTTLWSILRLRSVPLRIFILGDPAGLENWRSTLRELEAAGKTRDINLIDLEFVDFTNNPNFQLFMSQYPAGCDVNKIGEALLARFICHELLPSDVERVIAMDLGDVLVMDDIADLWAQFDTFEKHHIFAAAHISVLSHVNGGLALYDLSRMRSRNWTSIALKAAREGLERSGDCIHDQSLMNTIHLHSPGEPSPMQALPCRWMLVPATEWGMFWNSPELVLPEVRERRRYPGMVGAGHYEVYCPDPVDLLSGWSFLLSTSDTRKRVRTMSLLKGSQRLTQCTKEGVSGFVHPRDVHPSHCCQCGERASLVHIPGDMKQWAFVDKLFRYHSPFSDWEEKELQETLTRQLWQKESRFAEQSRHVQGAAGQMVELYGGEVCFKRDGKMCCSARNELREGQKVLYKTLNMKPLPPPFHLEVETTAASDAHVLMGQGPLSSLEIVAGAHGGSWSAARWVFEGGFVPLTAFDGSPQKDNPAASIPSKFTVQLEEDGRLLVRHGVSAPRSEMQQVTLQLGAASLLSGGVGLLPP</sequence>
<dbReference type="InterPro" id="IPR018247">
    <property type="entry name" value="EF_Hand_1_Ca_BS"/>
</dbReference>
<dbReference type="InterPro" id="IPR011992">
    <property type="entry name" value="EF-hand-dom_pair"/>
</dbReference>
<name>A0A812K7Y7_9DINO</name>
<evidence type="ECO:0000256" key="4">
    <source>
        <dbReference type="ARBA" id="ARBA00022737"/>
    </source>
</evidence>
<dbReference type="Pfam" id="PF13833">
    <property type="entry name" value="EF-hand_8"/>
    <property type="match status" value="1"/>
</dbReference>
<dbReference type="Proteomes" id="UP000604046">
    <property type="component" value="Unassembled WGS sequence"/>
</dbReference>
<keyword evidence="4" id="KW-0677">Repeat</keyword>
<keyword evidence="5" id="KW-0106">Calcium</keyword>
<dbReference type="PANTHER" id="PTHR23048:SF0">
    <property type="entry name" value="CALMODULIN LIKE 3"/>
    <property type="match status" value="1"/>
</dbReference>
<dbReference type="Gene3D" id="3.90.550.10">
    <property type="entry name" value="Spore Coat Polysaccharide Biosynthesis Protein SpsA, Chain A"/>
    <property type="match status" value="1"/>
</dbReference>
<feature type="region of interest" description="Disordered" evidence="7">
    <location>
        <begin position="55"/>
        <end position="81"/>
    </location>
</feature>
<evidence type="ECO:0000256" key="7">
    <source>
        <dbReference type="SAM" id="MobiDB-lite"/>
    </source>
</evidence>
<evidence type="ECO:0000256" key="2">
    <source>
        <dbReference type="ARBA" id="ARBA00020786"/>
    </source>
</evidence>
<dbReference type="InterPro" id="IPR050230">
    <property type="entry name" value="CALM/Myosin/TropC-like"/>
</dbReference>
<comment type="similarity">
    <text evidence="1">Belongs to the centrin family.</text>
</comment>
<evidence type="ECO:0000256" key="1">
    <source>
        <dbReference type="ARBA" id="ARBA00005253"/>
    </source>
</evidence>
<feature type="domain" description="EF-hand" evidence="8">
    <location>
        <begin position="452"/>
        <end position="487"/>
    </location>
</feature>
<dbReference type="SUPFAM" id="SSF47473">
    <property type="entry name" value="EF-hand"/>
    <property type="match status" value="3"/>
</dbReference>
<feature type="domain" description="EF-hand" evidence="8">
    <location>
        <begin position="246"/>
        <end position="281"/>
    </location>
</feature>
<dbReference type="OrthoDB" id="186625at2759"/>
<dbReference type="GO" id="GO:0005509">
    <property type="term" value="F:calcium ion binding"/>
    <property type="evidence" value="ECO:0007669"/>
    <property type="project" value="InterPro"/>
</dbReference>
<evidence type="ECO:0000256" key="6">
    <source>
        <dbReference type="ARBA" id="ARBA00022990"/>
    </source>
</evidence>
<dbReference type="SUPFAM" id="SSF53448">
    <property type="entry name" value="Nucleotide-diphospho-sugar transferases"/>
    <property type="match status" value="1"/>
</dbReference>
<protein>
    <recommendedName>
        <fullName evidence="2">Calmodulin</fullName>
    </recommendedName>
</protein>
<evidence type="ECO:0000256" key="5">
    <source>
        <dbReference type="ARBA" id="ARBA00022837"/>
    </source>
</evidence>
<feature type="domain" description="EF-hand" evidence="8">
    <location>
        <begin position="488"/>
        <end position="523"/>
    </location>
</feature>
<proteinExistence type="inferred from homology"/>
<feature type="domain" description="EF-hand" evidence="8">
    <location>
        <begin position="375"/>
        <end position="410"/>
    </location>
</feature>
<dbReference type="InterPro" id="IPR002048">
    <property type="entry name" value="EF_hand_dom"/>
</dbReference>
<dbReference type="GO" id="GO:0016460">
    <property type="term" value="C:myosin II complex"/>
    <property type="evidence" value="ECO:0007669"/>
    <property type="project" value="TreeGrafter"/>
</dbReference>
<evidence type="ECO:0000259" key="8">
    <source>
        <dbReference type="PROSITE" id="PS50222"/>
    </source>
</evidence>
<comment type="caution">
    <text evidence="9">The sequence shown here is derived from an EMBL/GenBank/DDBJ whole genome shotgun (WGS) entry which is preliminary data.</text>
</comment>
<dbReference type="InterPro" id="IPR029044">
    <property type="entry name" value="Nucleotide-diphossugar_trans"/>
</dbReference>
<reference evidence="9" key="1">
    <citation type="submission" date="2021-02" db="EMBL/GenBank/DDBJ databases">
        <authorList>
            <person name="Dougan E. K."/>
            <person name="Rhodes N."/>
            <person name="Thang M."/>
            <person name="Chan C."/>
        </authorList>
    </citation>
    <scope>NUCLEOTIDE SEQUENCE</scope>
</reference>
<dbReference type="CDD" id="cd00051">
    <property type="entry name" value="EFh"/>
    <property type="match status" value="1"/>
</dbReference>
<evidence type="ECO:0000313" key="9">
    <source>
        <dbReference type="EMBL" id="CAE7218674.1"/>
    </source>
</evidence>
<evidence type="ECO:0000256" key="3">
    <source>
        <dbReference type="ARBA" id="ARBA00022723"/>
    </source>
</evidence>
<dbReference type="FunFam" id="1.10.238.10:FF:000003">
    <property type="entry name" value="Calmodulin A"/>
    <property type="match status" value="1"/>
</dbReference>
<feature type="domain" description="EF-hand" evidence="8">
    <location>
        <begin position="210"/>
        <end position="245"/>
    </location>
</feature>
<organism evidence="9 10">
    <name type="scientific">Symbiodinium natans</name>
    <dbReference type="NCBI Taxonomy" id="878477"/>
    <lineage>
        <taxon>Eukaryota</taxon>
        <taxon>Sar</taxon>
        <taxon>Alveolata</taxon>
        <taxon>Dinophyceae</taxon>
        <taxon>Suessiales</taxon>
        <taxon>Symbiodiniaceae</taxon>
        <taxon>Symbiodinium</taxon>
    </lineage>
</organism>
<dbReference type="PANTHER" id="PTHR23048">
    <property type="entry name" value="MYOSIN LIGHT CHAIN 1, 3"/>
    <property type="match status" value="1"/>
</dbReference>
<feature type="non-terminal residue" evidence="9">
    <location>
        <position position="1"/>
    </location>
</feature>
<gene>
    <name evidence="9" type="ORF">SNAT2548_LOCUS7873</name>
</gene>
<dbReference type="FunFam" id="1.10.238.10:FF:000178">
    <property type="entry name" value="Calmodulin-2 A"/>
    <property type="match status" value="1"/>
</dbReference>
<keyword evidence="3" id="KW-0479">Metal-binding</keyword>
<evidence type="ECO:0000313" key="10">
    <source>
        <dbReference type="Proteomes" id="UP000604046"/>
    </source>
</evidence>
<dbReference type="PROSITE" id="PS00018">
    <property type="entry name" value="EF_HAND_1"/>
    <property type="match status" value="4"/>
</dbReference>